<dbReference type="OrthoDB" id="7688673at2"/>
<dbReference type="SUPFAM" id="SSF46785">
    <property type="entry name" value="Winged helix' DNA-binding domain"/>
    <property type="match status" value="1"/>
</dbReference>
<dbReference type="InterPro" id="IPR014036">
    <property type="entry name" value="DeoR-like_C"/>
</dbReference>
<dbReference type="InterPro" id="IPR050313">
    <property type="entry name" value="Carb_Metab_HTH_regulators"/>
</dbReference>
<proteinExistence type="predicted"/>
<comment type="caution">
    <text evidence="4">The sequence shown here is derived from an EMBL/GenBank/DDBJ whole genome shotgun (WGS) entry which is preliminary data.</text>
</comment>
<dbReference type="CDD" id="cd00090">
    <property type="entry name" value="HTH_ARSR"/>
    <property type="match status" value="1"/>
</dbReference>
<keyword evidence="5" id="KW-1185">Reference proteome</keyword>
<dbReference type="SUPFAM" id="SSF100950">
    <property type="entry name" value="NagB/RpiA/CoA transferase-like"/>
    <property type="match status" value="1"/>
</dbReference>
<dbReference type="Proteomes" id="UP000195781">
    <property type="component" value="Unassembled WGS sequence"/>
</dbReference>
<gene>
    <name evidence="4" type="ORF">B5G02_08200</name>
</gene>
<sequence length="302" mass="33123">MWETDDKQPRKVSADERRVMIVDEVNSRTSIHVSDICEHFGISEVTARSDLDKLERAGKLRRTHGGAVSITRTITISYPDQRMNLNVDAKRKVAECAADLVMNGDSLFVDSGTTTLEFVRLLGSKHNITIVTNDLSIATFADSNLPHADVVLLGGALRKNHRYITGSIANDILSRLYVDKAFMGTDSFDVQQGFATEFTGNAEIKRGMLAHSNRHIVLMDTSKLRRPSFISFASLADFDVIVMDEDPDDIMAQAVAASRSHAQLVLADEAGKGMLGAGEELIGGPRDHPGGRQWMAHIESSV</sequence>
<organism evidence="4 5">
    <name type="scientific">[Collinsella] massiliensis</name>
    <dbReference type="NCBI Taxonomy" id="1232426"/>
    <lineage>
        <taxon>Bacteria</taxon>
        <taxon>Bacillati</taxon>
        <taxon>Actinomycetota</taxon>
        <taxon>Coriobacteriia</taxon>
        <taxon>Coriobacteriales</taxon>
        <taxon>Coriobacteriaceae</taxon>
        <taxon>Enorma</taxon>
    </lineage>
</organism>
<evidence type="ECO:0000256" key="1">
    <source>
        <dbReference type="ARBA" id="ARBA00023015"/>
    </source>
</evidence>
<keyword evidence="1" id="KW-0805">Transcription regulation</keyword>
<dbReference type="InterPro" id="IPR036388">
    <property type="entry name" value="WH-like_DNA-bd_sf"/>
</dbReference>
<keyword evidence="2" id="KW-0804">Transcription</keyword>
<dbReference type="InterPro" id="IPR011991">
    <property type="entry name" value="ArsR-like_HTH"/>
</dbReference>
<evidence type="ECO:0000256" key="2">
    <source>
        <dbReference type="ARBA" id="ARBA00023163"/>
    </source>
</evidence>
<dbReference type="SMART" id="SM00420">
    <property type="entry name" value="HTH_DEOR"/>
    <property type="match status" value="1"/>
</dbReference>
<protein>
    <recommendedName>
        <fullName evidence="3">HTH deoR-type domain-containing protein</fullName>
    </recommendedName>
</protein>
<name>A0A1Y3XMK6_9ACTN</name>
<dbReference type="Pfam" id="PF08220">
    <property type="entry name" value="HTH_DeoR"/>
    <property type="match status" value="1"/>
</dbReference>
<dbReference type="Pfam" id="PF00455">
    <property type="entry name" value="DeoRC"/>
    <property type="match status" value="1"/>
</dbReference>
<dbReference type="InterPro" id="IPR001034">
    <property type="entry name" value="DeoR_HTH"/>
</dbReference>
<reference evidence="5" key="1">
    <citation type="submission" date="2017-04" db="EMBL/GenBank/DDBJ databases">
        <title>Function of individual gut microbiota members based on whole genome sequencing of pure cultures obtained from chicken caecum.</title>
        <authorList>
            <person name="Medvecky M."/>
            <person name="Cejkova D."/>
            <person name="Polansky O."/>
            <person name="Karasova D."/>
            <person name="Kubasova T."/>
            <person name="Cizek A."/>
            <person name="Rychlik I."/>
        </authorList>
    </citation>
    <scope>NUCLEOTIDE SEQUENCE [LARGE SCALE GENOMIC DNA]</scope>
    <source>
        <strain evidence="5">An5</strain>
    </source>
</reference>
<evidence type="ECO:0000259" key="3">
    <source>
        <dbReference type="PROSITE" id="PS51000"/>
    </source>
</evidence>
<dbReference type="PANTHER" id="PTHR30363:SF44">
    <property type="entry name" value="AGA OPERON TRANSCRIPTIONAL REPRESSOR-RELATED"/>
    <property type="match status" value="1"/>
</dbReference>
<dbReference type="SMART" id="SM01134">
    <property type="entry name" value="DeoRC"/>
    <property type="match status" value="1"/>
</dbReference>
<dbReference type="EMBL" id="NFIE01000019">
    <property type="protein sequence ID" value="OUN86775.1"/>
    <property type="molecule type" value="Genomic_DNA"/>
</dbReference>
<feature type="domain" description="HTH deoR-type" evidence="3">
    <location>
        <begin position="14"/>
        <end position="69"/>
    </location>
</feature>
<dbReference type="PROSITE" id="PS51000">
    <property type="entry name" value="HTH_DEOR_2"/>
    <property type="match status" value="1"/>
</dbReference>
<evidence type="ECO:0000313" key="4">
    <source>
        <dbReference type="EMBL" id="OUN86775.1"/>
    </source>
</evidence>
<dbReference type="GO" id="GO:0003700">
    <property type="term" value="F:DNA-binding transcription factor activity"/>
    <property type="evidence" value="ECO:0007669"/>
    <property type="project" value="InterPro"/>
</dbReference>
<dbReference type="AlphaFoldDB" id="A0A1Y3XMK6"/>
<dbReference type="PRINTS" id="PR00037">
    <property type="entry name" value="HTHLACR"/>
</dbReference>
<dbReference type="PANTHER" id="PTHR30363">
    <property type="entry name" value="HTH-TYPE TRANSCRIPTIONAL REGULATOR SRLR-RELATED"/>
    <property type="match status" value="1"/>
</dbReference>
<dbReference type="Gene3D" id="1.10.10.10">
    <property type="entry name" value="Winged helix-like DNA-binding domain superfamily/Winged helix DNA-binding domain"/>
    <property type="match status" value="1"/>
</dbReference>
<accession>A0A1Y3XMK6</accession>
<evidence type="ECO:0000313" key="5">
    <source>
        <dbReference type="Proteomes" id="UP000195781"/>
    </source>
</evidence>
<dbReference type="Gene3D" id="3.40.50.1360">
    <property type="match status" value="1"/>
</dbReference>
<dbReference type="InterPro" id="IPR037171">
    <property type="entry name" value="NagB/RpiA_transferase-like"/>
</dbReference>
<dbReference type="InterPro" id="IPR036390">
    <property type="entry name" value="WH_DNA-bd_sf"/>
</dbReference>
<dbReference type="RefSeq" id="WP_019239891.1">
    <property type="nucleotide sequence ID" value="NZ_CABKRW010000042.1"/>
</dbReference>